<dbReference type="InterPro" id="IPR056412">
    <property type="entry name" value="Ig_CycH"/>
</dbReference>
<dbReference type="EMBL" id="JTAK01000002">
    <property type="protein sequence ID" value="KHO65529.1"/>
    <property type="molecule type" value="Genomic_DNA"/>
</dbReference>
<dbReference type="Gene3D" id="1.25.40.10">
    <property type="entry name" value="Tetratricopeptide repeat domain"/>
    <property type="match status" value="1"/>
</dbReference>
<dbReference type="GO" id="GO:0005886">
    <property type="term" value="C:plasma membrane"/>
    <property type="evidence" value="ECO:0007669"/>
    <property type="project" value="TreeGrafter"/>
</dbReference>
<keyword evidence="6" id="KW-0472">Membrane</keyword>
<dbReference type="RefSeq" id="WP_039606141.1">
    <property type="nucleotide sequence ID" value="NZ_FMUP01000001.1"/>
</dbReference>
<evidence type="ECO:0000256" key="5">
    <source>
        <dbReference type="SAM" id="MobiDB-lite"/>
    </source>
</evidence>
<dbReference type="InterPro" id="IPR011990">
    <property type="entry name" value="TPR-like_helical_dom_sf"/>
</dbReference>
<feature type="domain" description="Cytochrome c-type biogenesis protein H Ig-like" evidence="7">
    <location>
        <begin position="288"/>
        <end position="392"/>
    </location>
</feature>
<dbReference type="PANTHER" id="PTHR47870:SF4">
    <property type="entry name" value="CYTOCHROME C-TYPE BIOGENESIS PROTEIN CYCH"/>
    <property type="match status" value="1"/>
</dbReference>
<accession>A0A0B3BXW6</accession>
<dbReference type="AlphaFoldDB" id="A0A0B3BXW6"/>
<keyword evidence="3" id="KW-0201">Cytochrome c-type biogenesis</keyword>
<dbReference type="OrthoDB" id="9776053at2"/>
<protein>
    <submittedName>
        <fullName evidence="9">Cytochrome C</fullName>
    </submittedName>
</protein>
<evidence type="ECO:0000256" key="4">
    <source>
        <dbReference type="ARBA" id="ARBA00022803"/>
    </source>
</evidence>
<feature type="compositionally biased region" description="Basic and acidic residues" evidence="5">
    <location>
        <begin position="382"/>
        <end position="397"/>
    </location>
</feature>
<keyword evidence="6" id="KW-0812">Transmembrane</keyword>
<evidence type="ECO:0000259" key="8">
    <source>
        <dbReference type="Pfam" id="PF23914"/>
    </source>
</evidence>
<dbReference type="Pfam" id="PF23914">
    <property type="entry name" value="TPR_CcmH_CycH"/>
    <property type="match status" value="1"/>
</dbReference>
<dbReference type="PANTHER" id="PTHR47870">
    <property type="entry name" value="CYTOCHROME C-TYPE BIOGENESIS PROTEIN CCMH"/>
    <property type="match status" value="1"/>
</dbReference>
<feature type="domain" description="Cytochrome c-type biogenesis protein H TPR" evidence="8">
    <location>
        <begin position="129"/>
        <end position="256"/>
    </location>
</feature>
<dbReference type="InterPro" id="IPR017560">
    <property type="entry name" value="Cyt_c_biogenesis_CcmI"/>
</dbReference>
<organism evidence="9 10">
    <name type="scientific">Pseudomonas flexibilis</name>
    <dbReference type="NCBI Taxonomy" id="706570"/>
    <lineage>
        <taxon>Bacteria</taxon>
        <taxon>Pseudomonadati</taxon>
        <taxon>Pseudomonadota</taxon>
        <taxon>Gammaproteobacteria</taxon>
        <taxon>Pseudomonadales</taxon>
        <taxon>Pseudomonadaceae</taxon>
        <taxon>Pseudomonas</taxon>
    </lineage>
</organism>
<feature type="transmembrane region" description="Helical" evidence="6">
    <location>
        <begin position="92"/>
        <end position="112"/>
    </location>
</feature>
<name>A0A0B3BXW6_9PSED</name>
<evidence type="ECO:0000256" key="3">
    <source>
        <dbReference type="ARBA" id="ARBA00022748"/>
    </source>
</evidence>
<dbReference type="Pfam" id="PF23892">
    <property type="entry name" value="Ig_CycH"/>
    <property type="match status" value="1"/>
</dbReference>
<dbReference type="NCBIfam" id="TIGR03142">
    <property type="entry name" value="cytochro_ccmI"/>
    <property type="match status" value="1"/>
</dbReference>
<evidence type="ECO:0000259" key="7">
    <source>
        <dbReference type="Pfam" id="PF23892"/>
    </source>
</evidence>
<evidence type="ECO:0000313" key="9">
    <source>
        <dbReference type="EMBL" id="KHO65529.1"/>
    </source>
</evidence>
<reference evidence="9 10" key="1">
    <citation type="submission" date="2014-11" db="EMBL/GenBank/DDBJ databases">
        <title>Genome sequence of Pseudomonas tuomuerensis JCM 14085.</title>
        <authorList>
            <person name="Shin S.-K."/>
            <person name="Yi H."/>
        </authorList>
    </citation>
    <scope>NUCLEOTIDE SEQUENCE [LARGE SCALE GENOMIC DNA]</scope>
    <source>
        <strain evidence="9 10">JCM 14085</strain>
    </source>
</reference>
<keyword evidence="6" id="KW-1133">Transmembrane helix</keyword>
<evidence type="ECO:0000256" key="2">
    <source>
        <dbReference type="ARBA" id="ARBA00022737"/>
    </source>
</evidence>
<dbReference type="InterPro" id="IPR056413">
    <property type="entry name" value="TPR_CcmH_CycH"/>
</dbReference>
<sequence>MIDLWLVAGLLLLAALAFILVPVLRGQRAQAEEDRTALNVALYEERVRELETQHAAGTLTDEQLAAGKAEAGRELLVDTEGDAQRHGNLGRAVPIAAAVLVPVLGLALYLHWGASDKLELARQFDHQPASMEEMVARLEQAVKAQPDGVEGWYFLARGYMAMERPAEAANAFERTVALAGRDPSLLGQWAQALYFANGQQWSEQIQGLTDEALQSDPGEVTSRGLLGIVAFEAGRYRDAIEHWEFLMNGLDPQDPNRMAIAQGIQRAREMLGEAAPAASADEAPVEMRVRVELAPNVAGQVQPEDSVFIFARPAAGEAMPLAVKRLKVADLPAEVILSDADAMMEQLRLSNFPQVELVARVSRSGNATAGEWIGRSGAVSSTEDRLQSLRIDQPEKR</sequence>
<dbReference type="GO" id="GO:0017004">
    <property type="term" value="P:cytochrome complex assembly"/>
    <property type="evidence" value="ECO:0007669"/>
    <property type="project" value="UniProtKB-KW"/>
</dbReference>
<comment type="subcellular location">
    <subcellularLocation>
        <location evidence="1">Cell envelope</location>
    </subcellularLocation>
</comment>
<evidence type="ECO:0000256" key="6">
    <source>
        <dbReference type="SAM" id="Phobius"/>
    </source>
</evidence>
<keyword evidence="10" id="KW-1185">Reference proteome</keyword>
<feature type="region of interest" description="Disordered" evidence="5">
    <location>
        <begin position="376"/>
        <end position="397"/>
    </location>
</feature>
<keyword evidence="4" id="KW-0802">TPR repeat</keyword>
<evidence type="ECO:0000313" key="10">
    <source>
        <dbReference type="Proteomes" id="UP000030980"/>
    </source>
</evidence>
<gene>
    <name evidence="9" type="ORF">PT85_05555</name>
</gene>
<dbReference type="Proteomes" id="UP000030980">
    <property type="component" value="Unassembled WGS sequence"/>
</dbReference>
<dbReference type="GO" id="GO:0030313">
    <property type="term" value="C:cell envelope"/>
    <property type="evidence" value="ECO:0007669"/>
    <property type="project" value="UniProtKB-SubCell"/>
</dbReference>
<comment type="caution">
    <text evidence="9">The sequence shown here is derived from an EMBL/GenBank/DDBJ whole genome shotgun (WGS) entry which is preliminary data.</text>
</comment>
<dbReference type="SUPFAM" id="SSF48452">
    <property type="entry name" value="TPR-like"/>
    <property type="match status" value="1"/>
</dbReference>
<keyword evidence="2" id="KW-0677">Repeat</keyword>
<dbReference type="InterPro" id="IPR051263">
    <property type="entry name" value="C-type_cytochrome_biogenesis"/>
</dbReference>
<dbReference type="STRING" id="706570.PT85_05555"/>
<evidence type="ECO:0000256" key="1">
    <source>
        <dbReference type="ARBA" id="ARBA00004196"/>
    </source>
</evidence>
<proteinExistence type="predicted"/>